<dbReference type="GO" id="GO:0000976">
    <property type="term" value="F:transcription cis-regulatory region binding"/>
    <property type="evidence" value="ECO:0007669"/>
    <property type="project" value="TreeGrafter"/>
</dbReference>
<dbReference type="PANTHER" id="PTHR30146:SF109">
    <property type="entry name" value="HTH-TYPE TRANSCRIPTIONAL REGULATOR GALS"/>
    <property type="match status" value="1"/>
</dbReference>
<sequence>MMLVTRSSNLIEVAKAAGVSNMTVSRVINNSGNVSEKTRQKVLKAIKELNYQPNLIARSLARKKTNILGLVVYTDKGVHPAFYNEIINGVQKGASELGYDLLVFANREDQSYSDRITHSSFVDGVIFMGVKINQHDIRNVHEKGFPYVFIGKREIEGIQPYFISPDYVKGTRMAAEHLIELGHTKIGFIGQSRIIEPDYDKLLGYQEALFKHHVVYNPQLVFEESQTQLDGYNAMKELLKQKPTAVIINNTYATIGATTAIKEAGLQIPEDISVIGFDDNQELNEQFNDFIGLELSTIRIPKVELGREAAKMAISLLEGNETPKANFIDLHFMKNSSCKKL</sequence>
<dbReference type="Gene3D" id="1.10.260.40">
    <property type="entry name" value="lambda repressor-like DNA-binding domains"/>
    <property type="match status" value="1"/>
</dbReference>
<evidence type="ECO:0000259" key="4">
    <source>
        <dbReference type="PROSITE" id="PS50932"/>
    </source>
</evidence>
<reference evidence="5" key="1">
    <citation type="submission" date="2022-10" db="EMBL/GenBank/DDBJ databases">
        <title>Mechanism of multi-heavy metal repair in Cytobacillus Firmus M7.</title>
        <authorList>
            <person name="Li X."/>
            <person name="Yu C."/>
        </authorList>
    </citation>
    <scope>NUCLEOTIDE SEQUENCE</scope>
    <source>
        <strain evidence="5">M7</strain>
    </source>
</reference>
<dbReference type="SUPFAM" id="SSF53822">
    <property type="entry name" value="Periplasmic binding protein-like I"/>
    <property type="match status" value="1"/>
</dbReference>
<gene>
    <name evidence="5" type="ORF">OD459_16170</name>
</gene>
<name>A0AA46P011_CYTFI</name>
<keyword evidence="1" id="KW-0805">Transcription regulation</keyword>
<dbReference type="Pfam" id="PF00356">
    <property type="entry name" value="LacI"/>
    <property type="match status" value="1"/>
</dbReference>
<evidence type="ECO:0000256" key="2">
    <source>
        <dbReference type="ARBA" id="ARBA00023125"/>
    </source>
</evidence>
<dbReference type="EMBL" id="CP107027">
    <property type="protein sequence ID" value="UYG93737.1"/>
    <property type="molecule type" value="Genomic_DNA"/>
</dbReference>
<dbReference type="InterPro" id="IPR046335">
    <property type="entry name" value="LacI/GalR-like_sensor"/>
</dbReference>
<dbReference type="GO" id="GO:0003700">
    <property type="term" value="F:DNA-binding transcription factor activity"/>
    <property type="evidence" value="ECO:0007669"/>
    <property type="project" value="TreeGrafter"/>
</dbReference>
<keyword evidence="2" id="KW-0238">DNA-binding</keyword>
<dbReference type="CDD" id="cd01392">
    <property type="entry name" value="HTH_LacI"/>
    <property type="match status" value="1"/>
</dbReference>
<dbReference type="PROSITE" id="PS50932">
    <property type="entry name" value="HTH_LACI_2"/>
    <property type="match status" value="1"/>
</dbReference>
<dbReference type="SMART" id="SM00354">
    <property type="entry name" value="HTH_LACI"/>
    <property type="match status" value="1"/>
</dbReference>
<dbReference type="Gene3D" id="3.40.50.2300">
    <property type="match status" value="2"/>
</dbReference>
<dbReference type="PROSITE" id="PS00356">
    <property type="entry name" value="HTH_LACI_1"/>
    <property type="match status" value="1"/>
</dbReference>
<dbReference type="CDD" id="cd06267">
    <property type="entry name" value="PBP1_LacI_sugar_binding-like"/>
    <property type="match status" value="1"/>
</dbReference>
<proteinExistence type="predicted"/>
<accession>A0AA46P011</accession>
<dbReference type="Proteomes" id="UP001163104">
    <property type="component" value="Chromosome"/>
</dbReference>
<organism evidence="5 6">
    <name type="scientific">Cytobacillus firmus</name>
    <name type="common">Bacillus firmus</name>
    <dbReference type="NCBI Taxonomy" id="1399"/>
    <lineage>
        <taxon>Bacteria</taxon>
        <taxon>Bacillati</taxon>
        <taxon>Bacillota</taxon>
        <taxon>Bacilli</taxon>
        <taxon>Bacillales</taxon>
        <taxon>Bacillaceae</taxon>
        <taxon>Cytobacillus</taxon>
    </lineage>
</organism>
<evidence type="ECO:0000256" key="3">
    <source>
        <dbReference type="ARBA" id="ARBA00023163"/>
    </source>
</evidence>
<dbReference type="SUPFAM" id="SSF47413">
    <property type="entry name" value="lambda repressor-like DNA-binding domains"/>
    <property type="match status" value="1"/>
</dbReference>
<dbReference type="PANTHER" id="PTHR30146">
    <property type="entry name" value="LACI-RELATED TRANSCRIPTIONAL REPRESSOR"/>
    <property type="match status" value="1"/>
</dbReference>
<dbReference type="InterPro" id="IPR028082">
    <property type="entry name" value="Peripla_BP_I"/>
</dbReference>
<evidence type="ECO:0000256" key="1">
    <source>
        <dbReference type="ARBA" id="ARBA00023015"/>
    </source>
</evidence>
<dbReference type="AlphaFoldDB" id="A0AA46P011"/>
<feature type="domain" description="HTH lacI-type" evidence="4">
    <location>
        <begin position="8"/>
        <end position="62"/>
    </location>
</feature>
<dbReference type="RefSeq" id="WP_226618701.1">
    <property type="nucleotide sequence ID" value="NZ_CP107027.1"/>
</dbReference>
<keyword evidence="3" id="KW-0804">Transcription</keyword>
<dbReference type="InterPro" id="IPR010982">
    <property type="entry name" value="Lambda_DNA-bd_dom_sf"/>
</dbReference>
<dbReference type="InterPro" id="IPR000843">
    <property type="entry name" value="HTH_LacI"/>
</dbReference>
<evidence type="ECO:0000313" key="6">
    <source>
        <dbReference type="Proteomes" id="UP001163104"/>
    </source>
</evidence>
<dbReference type="Pfam" id="PF13377">
    <property type="entry name" value="Peripla_BP_3"/>
    <property type="match status" value="1"/>
</dbReference>
<protein>
    <submittedName>
        <fullName evidence="5">LacI family transcriptional regulator</fullName>
    </submittedName>
</protein>
<evidence type="ECO:0000313" key="5">
    <source>
        <dbReference type="EMBL" id="UYG93737.1"/>
    </source>
</evidence>